<dbReference type="PROSITE" id="PS50005">
    <property type="entry name" value="TPR"/>
    <property type="match status" value="3"/>
</dbReference>
<evidence type="ECO:0000256" key="1">
    <source>
        <dbReference type="ARBA" id="ARBA00004253"/>
    </source>
</evidence>
<evidence type="ECO:0000256" key="11">
    <source>
        <dbReference type="ARBA" id="ARBA00022927"/>
    </source>
</evidence>
<evidence type="ECO:0000256" key="6">
    <source>
        <dbReference type="ARBA" id="ARBA00022490"/>
    </source>
</evidence>
<keyword evidence="14" id="KW-0576">Peroxisome</keyword>
<dbReference type="InterPro" id="IPR019734">
    <property type="entry name" value="TPR_rpt"/>
</dbReference>
<dbReference type="FunFam" id="1.25.40.10:FF:000034">
    <property type="entry name" value="Peroxisomal biogenesis factor 5 isoform 1"/>
    <property type="match status" value="1"/>
</dbReference>
<comment type="function">
    <text evidence="20">Receptor that mediates peroxisomal import of proteins containing a C-terminal PTS1-type tripeptide peroxisomal targeting signal (SKL-type). Binds to cargo proteins containing a PTS1 peroxisomal targeting signal in the cytosol, and translocates them into the peroxisome matrix by passing through the PEX13-PEX14 docking complex along with cargo proteins. PEX5 receptor is then retrotranslocated into the cytosol, leading to release of bound cargo in the peroxisome matrix, and reset for a subsequent peroxisome import cycle.</text>
</comment>
<keyword evidence="5" id="KW-0813">Transport</keyword>
<reference evidence="22" key="2">
    <citation type="submission" date="2025-09" db="UniProtKB">
        <authorList>
            <consortium name="Ensembl"/>
        </authorList>
    </citation>
    <scope>IDENTIFICATION</scope>
</reference>
<evidence type="ECO:0000256" key="13">
    <source>
        <dbReference type="ARBA" id="ARBA00023010"/>
    </source>
</evidence>
<dbReference type="Pfam" id="PF13432">
    <property type="entry name" value="TPR_16"/>
    <property type="match status" value="2"/>
</dbReference>
<keyword evidence="10" id="KW-0832">Ubl conjugation</keyword>
<evidence type="ECO:0000313" key="23">
    <source>
        <dbReference type="Proteomes" id="UP000694425"/>
    </source>
</evidence>
<sequence>MAMRELVEAECGGANPLMKLAGHFTQDKALRQEGLRPGPWPPGTPATEAVSKPLGVASEDELVAEFLQDQNAPLVSRAPQTFKMDDLLAEMQEIEQSNFRQAPQRAPGVADLALSENWAQEFLAAGDAVDVTQDYNETDWSQEFISEVTDPLSVSPARWAEEYLEQSEEKLWLGEPEGTAATDRWYDEYHPEEDLQHTASDFVAKVDDPKLANSESDVDFWDKLQAELEEMAKRDAEAHPWLSDYDDLTSASYDKGYQFEEENPLRDHPQPFEEGLRRLQEGDLPNAVLLFEAAVQHDPKHMEAWQYLGTTQAENEQELLAISALRKCLELKPDNRTALMALAVSFTNESLQRQACETLRDWLRYTPAYAHLVVRGEEGAGGSGQGPSKRILGSLLSDSLFLEVKELFLAAVRLDPTSIDPDVQCGLGVLFNLSGEYDKAVDCFTAALSVRPNDYLLWNKLGATLANGNQSEEAVAAYRRALELQPGYIRSRYNLGISCINLGAHREAVEHFLEALNMQRKSRGPRGEGGAMSENIWSTLRLALSMLGQSDAYGAADARDLPTLLAMFGLPQ</sequence>
<evidence type="ECO:0000256" key="14">
    <source>
        <dbReference type="ARBA" id="ARBA00023140"/>
    </source>
</evidence>
<feature type="repeat" description="TPR" evidence="21">
    <location>
        <begin position="455"/>
        <end position="488"/>
    </location>
</feature>
<dbReference type="Proteomes" id="UP000694425">
    <property type="component" value="Unplaced"/>
</dbReference>
<keyword evidence="13" id="KW-0811">Translocation</keyword>
<organism evidence="22 23">
    <name type="scientific">Neovison vison</name>
    <name type="common">American mink</name>
    <name type="synonym">Mustela vison</name>
    <dbReference type="NCBI Taxonomy" id="452646"/>
    <lineage>
        <taxon>Eukaryota</taxon>
        <taxon>Metazoa</taxon>
        <taxon>Chordata</taxon>
        <taxon>Craniata</taxon>
        <taxon>Vertebrata</taxon>
        <taxon>Euteleostomi</taxon>
        <taxon>Mammalia</taxon>
        <taxon>Eutheria</taxon>
        <taxon>Laurasiatheria</taxon>
        <taxon>Carnivora</taxon>
        <taxon>Caniformia</taxon>
        <taxon>Musteloidea</taxon>
        <taxon>Mustelidae</taxon>
        <taxon>Mustelinae</taxon>
        <taxon>Neogale</taxon>
    </lineage>
</organism>
<comment type="function">
    <text evidence="19">In addition to promoting peroxisomal translocation of proteins containing a PTS1 peroxisomal targeting signal, mediates peroxisomal import of proteins containing a C-terminal PTS2-type peroxisomal targeting signal via its interaction with PEX7. Interaction with PEX7 only takes place when PEX7 is associated with cargo proteins containing a PTS2 peroxisomal targeting signal. PEX7 along with PTS2-containing cargo proteins are then translocated through the PEX13-PEX14 docking complex together with PEX5.</text>
</comment>
<protein>
    <recommendedName>
        <fullName evidence="4">Peroxisomal targeting signal 1 receptor</fullName>
    </recommendedName>
    <alternativeName>
        <fullName evidence="17">PTS1-BP</fullName>
    </alternativeName>
    <alternativeName>
        <fullName evidence="18">Peroxin-5</fullName>
    </alternativeName>
    <alternativeName>
        <fullName evidence="15">Peroxisomal C-terminal targeting signal import receptor</fullName>
    </alternativeName>
    <alternativeName>
        <fullName evidence="16">Peroxisome receptor 1</fullName>
    </alternativeName>
</protein>
<dbReference type="GO" id="GO:0005052">
    <property type="term" value="F:peroxisome matrix targeting signal-1 binding"/>
    <property type="evidence" value="ECO:0007669"/>
    <property type="project" value="TreeGrafter"/>
</dbReference>
<dbReference type="Pfam" id="PF13181">
    <property type="entry name" value="TPR_8"/>
    <property type="match status" value="1"/>
</dbReference>
<evidence type="ECO:0000256" key="3">
    <source>
        <dbReference type="ARBA" id="ARBA00005348"/>
    </source>
</evidence>
<feature type="repeat" description="TPR" evidence="21">
    <location>
        <begin position="302"/>
        <end position="335"/>
    </location>
</feature>
<keyword evidence="11" id="KW-0653">Protein transport</keyword>
<dbReference type="PANTHER" id="PTHR10130">
    <property type="entry name" value="PEROXISOMAL TARGETING SIGNAL 1 RECEPTOR PEX5"/>
    <property type="match status" value="1"/>
</dbReference>
<gene>
    <name evidence="22" type="primary">PEX5</name>
</gene>
<keyword evidence="7" id="KW-1017">Isopeptide bond</keyword>
<keyword evidence="12" id="KW-0882">Thioester bond</keyword>
<dbReference type="GeneID" id="122892664"/>
<evidence type="ECO:0000256" key="4">
    <source>
        <dbReference type="ARBA" id="ARBA00018416"/>
    </source>
</evidence>
<proteinExistence type="inferred from homology"/>
<evidence type="ECO:0000256" key="17">
    <source>
        <dbReference type="ARBA" id="ARBA00030232"/>
    </source>
</evidence>
<evidence type="ECO:0000256" key="18">
    <source>
        <dbReference type="ARBA" id="ARBA00032505"/>
    </source>
</evidence>
<evidence type="ECO:0000256" key="20">
    <source>
        <dbReference type="ARBA" id="ARBA00046106"/>
    </source>
</evidence>
<evidence type="ECO:0000256" key="5">
    <source>
        <dbReference type="ARBA" id="ARBA00022448"/>
    </source>
</evidence>
<evidence type="ECO:0000256" key="7">
    <source>
        <dbReference type="ARBA" id="ARBA00022499"/>
    </source>
</evidence>
<dbReference type="GeneTree" id="ENSGT00940000156605"/>
<keyword evidence="6" id="KW-0963">Cytoplasm</keyword>
<dbReference type="GO" id="GO:0005782">
    <property type="term" value="C:peroxisomal matrix"/>
    <property type="evidence" value="ECO:0007669"/>
    <property type="project" value="UniProtKB-SubCell"/>
</dbReference>
<keyword evidence="9 21" id="KW-0802">TPR repeat</keyword>
<dbReference type="PANTHER" id="PTHR10130:SF2">
    <property type="entry name" value="PEROXISOMAL TARGETING SIGNAL 1 RECEPTOR"/>
    <property type="match status" value="1"/>
</dbReference>
<reference evidence="22" key="1">
    <citation type="submission" date="2025-08" db="UniProtKB">
        <authorList>
            <consortium name="Ensembl"/>
        </authorList>
    </citation>
    <scope>IDENTIFICATION</scope>
</reference>
<comment type="subcellular location">
    <subcellularLocation>
        <location evidence="2">Cytoplasm</location>
        <location evidence="2">Cytosol</location>
    </subcellularLocation>
    <subcellularLocation>
        <location evidence="1">Peroxisome matrix</location>
    </subcellularLocation>
</comment>
<evidence type="ECO:0000256" key="16">
    <source>
        <dbReference type="ARBA" id="ARBA00030220"/>
    </source>
</evidence>
<evidence type="ECO:0000256" key="8">
    <source>
        <dbReference type="ARBA" id="ARBA00022737"/>
    </source>
</evidence>
<dbReference type="AlphaFoldDB" id="A0A8C7C013"/>
<comment type="similarity">
    <text evidence="3">Belongs to the peroxisomal targeting signal receptor family.</text>
</comment>
<dbReference type="GO" id="GO:0005829">
    <property type="term" value="C:cytosol"/>
    <property type="evidence" value="ECO:0007669"/>
    <property type="project" value="UniProtKB-SubCell"/>
</dbReference>
<dbReference type="Gene3D" id="1.25.40.10">
    <property type="entry name" value="Tetratricopeptide repeat domain"/>
    <property type="match status" value="1"/>
</dbReference>
<name>A0A8C7C013_NEOVI</name>
<evidence type="ECO:0000256" key="2">
    <source>
        <dbReference type="ARBA" id="ARBA00004514"/>
    </source>
</evidence>
<dbReference type="CTD" id="5830"/>
<feature type="repeat" description="TPR" evidence="21">
    <location>
        <begin position="421"/>
        <end position="454"/>
    </location>
</feature>
<dbReference type="RefSeq" id="XP_044085371.1">
    <property type="nucleotide sequence ID" value="XM_044229436.1"/>
</dbReference>
<evidence type="ECO:0000256" key="21">
    <source>
        <dbReference type="PROSITE-ProRule" id="PRU00339"/>
    </source>
</evidence>
<dbReference type="InterPro" id="IPR024111">
    <property type="entry name" value="PEX5/PEX5L"/>
</dbReference>
<dbReference type="GO" id="GO:0016560">
    <property type="term" value="P:protein import into peroxisome matrix, docking"/>
    <property type="evidence" value="ECO:0007669"/>
    <property type="project" value="TreeGrafter"/>
</dbReference>
<evidence type="ECO:0000256" key="10">
    <source>
        <dbReference type="ARBA" id="ARBA00022843"/>
    </source>
</evidence>
<evidence type="ECO:0000256" key="9">
    <source>
        <dbReference type="ARBA" id="ARBA00022803"/>
    </source>
</evidence>
<evidence type="ECO:0000256" key="19">
    <source>
        <dbReference type="ARBA" id="ARBA00046072"/>
    </source>
</evidence>
<dbReference type="SUPFAM" id="SSF48452">
    <property type="entry name" value="TPR-like"/>
    <property type="match status" value="1"/>
</dbReference>
<evidence type="ECO:0000313" key="22">
    <source>
        <dbReference type="Ensembl" id="ENSNVIP00000031962.1"/>
    </source>
</evidence>
<evidence type="ECO:0000256" key="15">
    <source>
        <dbReference type="ARBA" id="ARBA00030195"/>
    </source>
</evidence>
<dbReference type="Ensembl" id="ENSNVIT00000037047.1">
    <property type="protein sequence ID" value="ENSNVIP00000031962.1"/>
    <property type="gene ID" value="ENSNVIG00000024606.1"/>
</dbReference>
<dbReference type="InterPro" id="IPR011990">
    <property type="entry name" value="TPR-like_helical_dom_sf"/>
</dbReference>
<keyword evidence="23" id="KW-1185">Reference proteome</keyword>
<dbReference type="GO" id="GO:0005778">
    <property type="term" value="C:peroxisomal membrane"/>
    <property type="evidence" value="ECO:0007669"/>
    <property type="project" value="TreeGrafter"/>
</dbReference>
<keyword evidence="8" id="KW-0677">Repeat</keyword>
<accession>A0A8C7C013</accession>
<dbReference type="SMART" id="SM00028">
    <property type="entry name" value="TPR"/>
    <property type="match status" value="4"/>
</dbReference>
<evidence type="ECO:0000256" key="12">
    <source>
        <dbReference type="ARBA" id="ARBA00022966"/>
    </source>
</evidence>